<proteinExistence type="predicted"/>
<organism evidence="2 3">
    <name type="scientific">Colocasia esculenta</name>
    <name type="common">Wild taro</name>
    <name type="synonym">Arum esculentum</name>
    <dbReference type="NCBI Taxonomy" id="4460"/>
    <lineage>
        <taxon>Eukaryota</taxon>
        <taxon>Viridiplantae</taxon>
        <taxon>Streptophyta</taxon>
        <taxon>Embryophyta</taxon>
        <taxon>Tracheophyta</taxon>
        <taxon>Spermatophyta</taxon>
        <taxon>Magnoliopsida</taxon>
        <taxon>Liliopsida</taxon>
        <taxon>Araceae</taxon>
        <taxon>Aroideae</taxon>
        <taxon>Colocasieae</taxon>
        <taxon>Colocasia</taxon>
    </lineage>
</organism>
<reference evidence="2" key="1">
    <citation type="submission" date="2017-07" db="EMBL/GenBank/DDBJ databases">
        <title>Taro Niue Genome Assembly and Annotation.</title>
        <authorList>
            <person name="Atibalentja N."/>
            <person name="Keating K."/>
            <person name="Fields C.J."/>
        </authorList>
    </citation>
    <scope>NUCLEOTIDE SEQUENCE</scope>
    <source>
        <strain evidence="2">Niue_2</strain>
        <tissue evidence="2">Leaf</tissue>
    </source>
</reference>
<protein>
    <submittedName>
        <fullName evidence="2">Uncharacterized protein</fullName>
    </submittedName>
</protein>
<gene>
    <name evidence="2" type="ORF">Taro_033952</name>
</gene>
<evidence type="ECO:0000313" key="2">
    <source>
        <dbReference type="EMBL" id="MQM01201.1"/>
    </source>
</evidence>
<dbReference type="AlphaFoldDB" id="A0A843W672"/>
<evidence type="ECO:0000313" key="3">
    <source>
        <dbReference type="Proteomes" id="UP000652761"/>
    </source>
</evidence>
<comment type="caution">
    <text evidence="2">The sequence shown here is derived from an EMBL/GenBank/DDBJ whole genome shotgun (WGS) entry which is preliminary data.</text>
</comment>
<feature type="region of interest" description="Disordered" evidence="1">
    <location>
        <begin position="1"/>
        <end position="22"/>
    </location>
</feature>
<dbReference type="Proteomes" id="UP000652761">
    <property type="component" value="Unassembled WGS sequence"/>
</dbReference>
<accession>A0A843W672</accession>
<sequence length="88" mass="9797">MKLPLAKTPINRGAALQHAQNPPGKVRRSLCLQELSSFPAESPIVPTFVGSFRLCSTRRKLAARCQDAACPTEAQTLRYKRKCKHHIV</sequence>
<keyword evidence="3" id="KW-1185">Reference proteome</keyword>
<name>A0A843W672_COLES</name>
<evidence type="ECO:0000256" key="1">
    <source>
        <dbReference type="SAM" id="MobiDB-lite"/>
    </source>
</evidence>
<dbReference type="EMBL" id="NMUH01002635">
    <property type="protein sequence ID" value="MQM01201.1"/>
    <property type="molecule type" value="Genomic_DNA"/>
</dbReference>